<dbReference type="Gene3D" id="1.10.10.10">
    <property type="entry name" value="Winged helix-like DNA-binding domain superfamily/Winged helix DNA-binding domain"/>
    <property type="match status" value="1"/>
</dbReference>
<proteinExistence type="predicted"/>
<dbReference type="Pfam" id="PF00196">
    <property type="entry name" value="GerE"/>
    <property type="match status" value="1"/>
</dbReference>
<evidence type="ECO:0000259" key="3">
    <source>
        <dbReference type="PROSITE" id="PS50043"/>
    </source>
</evidence>
<dbReference type="STRING" id="1912961.BU204_23050"/>
<dbReference type="InterPro" id="IPR016032">
    <property type="entry name" value="Sig_transdc_resp-reg_C-effctor"/>
</dbReference>
<evidence type="ECO:0000313" key="5">
    <source>
        <dbReference type="Proteomes" id="UP000185596"/>
    </source>
</evidence>
<dbReference type="InterPro" id="IPR039420">
    <property type="entry name" value="WalR-like"/>
</dbReference>
<reference evidence="4 5" key="1">
    <citation type="submission" date="2016-12" db="EMBL/GenBank/DDBJ databases">
        <title>The draft genome sequence of Actinophytocola sp. 11-183.</title>
        <authorList>
            <person name="Wang W."/>
            <person name="Yuan L."/>
        </authorList>
    </citation>
    <scope>NUCLEOTIDE SEQUENCE [LARGE SCALE GENOMIC DNA]</scope>
    <source>
        <strain evidence="4 5">11-183</strain>
    </source>
</reference>
<dbReference type="RefSeq" id="WP_075127820.1">
    <property type="nucleotide sequence ID" value="NZ_MSIE01000044.1"/>
</dbReference>
<dbReference type="Proteomes" id="UP000185596">
    <property type="component" value="Unassembled WGS sequence"/>
</dbReference>
<dbReference type="SUPFAM" id="SSF52540">
    <property type="entry name" value="P-loop containing nucleoside triphosphate hydrolases"/>
    <property type="match status" value="1"/>
</dbReference>
<evidence type="ECO:0000313" key="4">
    <source>
        <dbReference type="EMBL" id="OLF15151.1"/>
    </source>
</evidence>
<keyword evidence="1" id="KW-0238">DNA-binding</keyword>
<evidence type="ECO:0000256" key="2">
    <source>
        <dbReference type="SAM" id="MobiDB-lite"/>
    </source>
</evidence>
<feature type="region of interest" description="Disordered" evidence="2">
    <location>
        <begin position="330"/>
        <end position="394"/>
    </location>
</feature>
<name>A0A1Q8CLC3_9PSEU</name>
<keyword evidence="5" id="KW-1185">Reference proteome</keyword>
<dbReference type="InterPro" id="IPR027417">
    <property type="entry name" value="P-loop_NTPase"/>
</dbReference>
<protein>
    <recommendedName>
        <fullName evidence="3">HTH luxR-type domain-containing protein</fullName>
    </recommendedName>
</protein>
<dbReference type="OrthoDB" id="483at2"/>
<feature type="compositionally biased region" description="Low complexity" evidence="2">
    <location>
        <begin position="385"/>
        <end position="394"/>
    </location>
</feature>
<comment type="caution">
    <text evidence="4">The sequence shown here is derived from an EMBL/GenBank/DDBJ whole genome shotgun (WGS) entry which is preliminary data.</text>
</comment>
<dbReference type="CDD" id="cd06170">
    <property type="entry name" value="LuxR_C_like"/>
    <property type="match status" value="1"/>
</dbReference>
<dbReference type="SMART" id="SM00421">
    <property type="entry name" value="HTH_LUXR"/>
    <property type="match status" value="1"/>
</dbReference>
<gene>
    <name evidence="4" type="ORF">BU204_23050</name>
</gene>
<feature type="compositionally biased region" description="Low complexity" evidence="2">
    <location>
        <begin position="342"/>
        <end position="369"/>
    </location>
</feature>
<dbReference type="GO" id="GO:0003677">
    <property type="term" value="F:DNA binding"/>
    <property type="evidence" value="ECO:0007669"/>
    <property type="project" value="UniProtKB-KW"/>
</dbReference>
<dbReference type="PRINTS" id="PR00038">
    <property type="entry name" value="HTHLUXR"/>
</dbReference>
<dbReference type="Pfam" id="PF13191">
    <property type="entry name" value="AAA_16"/>
    <property type="match status" value="1"/>
</dbReference>
<dbReference type="AlphaFoldDB" id="A0A1Q8CLC3"/>
<dbReference type="InterPro" id="IPR000792">
    <property type="entry name" value="Tscrpt_reg_LuxR_C"/>
</dbReference>
<dbReference type="InterPro" id="IPR036388">
    <property type="entry name" value="WH-like_DNA-bd_sf"/>
</dbReference>
<dbReference type="EMBL" id="MSIE01000044">
    <property type="protein sequence ID" value="OLF15151.1"/>
    <property type="molecule type" value="Genomic_DNA"/>
</dbReference>
<dbReference type="PANTHER" id="PTHR43214">
    <property type="entry name" value="TWO-COMPONENT RESPONSE REGULATOR"/>
    <property type="match status" value="1"/>
</dbReference>
<organism evidence="4 5">
    <name type="scientific">Actinophytocola xanthii</name>
    <dbReference type="NCBI Taxonomy" id="1912961"/>
    <lineage>
        <taxon>Bacteria</taxon>
        <taxon>Bacillati</taxon>
        <taxon>Actinomycetota</taxon>
        <taxon>Actinomycetes</taxon>
        <taxon>Pseudonocardiales</taxon>
        <taxon>Pseudonocardiaceae</taxon>
    </lineage>
</organism>
<dbReference type="SUPFAM" id="SSF46894">
    <property type="entry name" value="C-terminal effector domain of the bipartite response regulators"/>
    <property type="match status" value="1"/>
</dbReference>
<dbReference type="PROSITE" id="PS50043">
    <property type="entry name" value="HTH_LUXR_2"/>
    <property type="match status" value="1"/>
</dbReference>
<accession>A0A1Q8CLC3</accession>
<feature type="domain" description="HTH luxR-type" evidence="3">
    <location>
        <begin position="878"/>
        <end position="942"/>
    </location>
</feature>
<evidence type="ECO:0000256" key="1">
    <source>
        <dbReference type="ARBA" id="ARBA00023125"/>
    </source>
</evidence>
<dbReference type="InterPro" id="IPR041664">
    <property type="entry name" value="AAA_16"/>
</dbReference>
<dbReference type="PANTHER" id="PTHR43214:SF42">
    <property type="entry name" value="TRANSCRIPTIONAL REGULATORY PROTEIN DESR"/>
    <property type="match status" value="1"/>
</dbReference>
<sequence length="942" mass="97917">MRPALLGRAAELRRLAALAETGGALLLLGEAGMGKTTILSTVDATVAVSGLLAERDVPFAALHRLLAPLTDRFPLVPAQQAEALRDAVGLAGRPDGFLLRCGVHRLLTVLAETAPVRVCVDDAQWLDAESLAVLAFAARRLAGHPVAVVLAARPELARPGHDPLAGIPRMWLPPLPEEACERLLPLPAGVRAVLTELAGGNPQDLLALAESLSPAQLADRAPLPEVLPEGRAADYRARLAALSPPARLLLVCVAAEPSADLEALHGCATPAAVEELLTAGLLRLAGTAPRLPSPLVRATLYHLATAAERQAAHAFLATALTGPRRIWHQAMAAPDPGPPLGDAPASAAPDPTSPLGDAPASAAADPTSPLGDALASDAPGPSPPLGDALASAAAGTDPATATSLLERAAVLTVHPDHRATRLLAAAEQAWLAGRPGRARTLLSRCHPSTRQAGREPTGTSEAAAAVLARAALLRGEIELRDGEPAVATHELAAAAEELADPTEAATALLLAGEARRLGGDLAGYQALSARVPGLLARFAATGRTEPVLALAAAQFAGASATFTGRHARAREPLREVVALGSASTDGGSAVWAAEAAFALGDLERTFECAAAAVSRARAGRRAAALPWALVHLALAAITLDRHRVAQAATAEGLAASVAAGQRNTWAEHLSLRALSAALLGDREVALAALDSAAPGIAARALGRPGAVSAWALACLDLVDDRPGDALGRLETLCAGVSGDQPAIRVLTTAQLVEAAVRAEQPDRVTRALATFDEWVLAGADPAWLALSHRCHGLLAEDLDGAEHHFRTALTLHRRAGSALELARTQLAYANRLRRHRRTRMAREQFRAALRGFRLAGADHWAERARTGLRASGESVEDARATLAGLTPQQAEISRLVAVGETNKEIARRLVISHRTVDHHLRNIFATLGVRSRVELARRVTDL</sequence>
<dbReference type="GO" id="GO:0006355">
    <property type="term" value="P:regulation of DNA-templated transcription"/>
    <property type="evidence" value="ECO:0007669"/>
    <property type="project" value="InterPro"/>
</dbReference>